<proteinExistence type="predicted"/>
<organism evidence="1">
    <name type="scientific">Staphylococcus phage HS13</name>
    <dbReference type="NCBI Taxonomy" id="3056403"/>
    <lineage>
        <taxon>Viruses</taxon>
    </lineage>
</organism>
<reference evidence="1" key="1">
    <citation type="submission" date="2023-04" db="EMBL/GenBank/DDBJ databases">
        <title>The human skin virome in hidradenitis suppurativa patients.</title>
        <authorList>
            <person name="Jansen D."/>
        </authorList>
    </citation>
    <scope>NUCLEOTIDE SEQUENCE</scope>
    <source>
        <strain evidence="1">VC3_JansenPhageJ</strain>
    </source>
</reference>
<accession>A0AA49X5A8</accession>
<dbReference type="EMBL" id="OQ890321">
    <property type="protein sequence ID" value="WLJ26071.1"/>
    <property type="molecule type" value="Genomic_DNA"/>
</dbReference>
<name>A0AA49X5A8_9VIRU</name>
<evidence type="ECO:0000313" key="1">
    <source>
        <dbReference type="EMBL" id="WLJ26071.1"/>
    </source>
</evidence>
<protein>
    <submittedName>
        <fullName evidence="1">Uncharacterized protein</fullName>
    </submittedName>
</protein>
<sequence length="178" mass="20215">MTIELITQTNEGKVTKTHEVQEMNIKQVAKVAKGVSRIVNFINKNDKLQNAIKTFTETRAEVIKEAQAYYEEYKDEKDVPEYDVGGVTLQRAAGYVWNDILGVLSDLLYEIPETVIEVVAEASNINPKILEAQDIETFIDVIDETIQVNDIEKLIGRVKKLGNSLKPMFKLNNNKEEQ</sequence>